<dbReference type="Proteomes" id="UP000003422">
    <property type="component" value="Unassembled WGS sequence"/>
</dbReference>
<dbReference type="AlphaFoldDB" id="G4D4V4"/>
<keyword evidence="1" id="KW-0472">Membrane</keyword>
<dbReference type="InterPro" id="IPR004679">
    <property type="entry name" value="2-OHcarboxylate_transport"/>
</dbReference>
<organism evidence="2 3">
    <name type="scientific">Peptoniphilus indolicus ATCC 29427</name>
    <dbReference type="NCBI Taxonomy" id="997350"/>
    <lineage>
        <taxon>Bacteria</taxon>
        <taxon>Bacillati</taxon>
        <taxon>Bacillota</taxon>
        <taxon>Tissierellia</taxon>
        <taxon>Tissierellales</taxon>
        <taxon>Peptoniphilaceae</taxon>
        <taxon>Peptoniphilus</taxon>
    </lineage>
</organism>
<dbReference type="PANTHER" id="PTHR40033:SF1">
    <property type="entry name" value="CITRATE-SODIUM SYMPORTER"/>
    <property type="match status" value="1"/>
</dbReference>
<dbReference type="EMBL" id="AGBB01000138">
    <property type="protein sequence ID" value="EGY79449.1"/>
    <property type="molecule type" value="Genomic_DNA"/>
</dbReference>
<feature type="transmembrane region" description="Helical" evidence="1">
    <location>
        <begin position="55"/>
        <end position="73"/>
    </location>
</feature>
<dbReference type="HOGENOM" id="CLU_041211_1_1_9"/>
<dbReference type="PANTHER" id="PTHR40033">
    <property type="entry name" value="NA(+)-MALATE SYMPORTER"/>
    <property type="match status" value="1"/>
</dbReference>
<feature type="transmembrane region" description="Helical" evidence="1">
    <location>
        <begin position="85"/>
        <end position="105"/>
    </location>
</feature>
<keyword evidence="1" id="KW-1133">Transmembrane helix</keyword>
<dbReference type="Pfam" id="PF03390">
    <property type="entry name" value="2HCT"/>
    <property type="match status" value="1"/>
</dbReference>
<dbReference type="RefSeq" id="WP_004822079.1">
    <property type="nucleotide sequence ID" value="NZ_JH165063.1"/>
</dbReference>
<dbReference type="PATRIC" id="fig|997350.3.peg.1377"/>
<dbReference type="STRING" id="997350.HMPREF9129_1434"/>
<proteinExistence type="predicted"/>
<dbReference type="GO" id="GO:0016020">
    <property type="term" value="C:membrane"/>
    <property type="evidence" value="ECO:0007669"/>
    <property type="project" value="InterPro"/>
</dbReference>
<dbReference type="GO" id="GO:0008514">
    <property type="term" value="F:organic anion transmembrane transporter activity"/>
    <property type="evidence" value="ECO:0007669"/>
    <property type="project" value="InterPro"/>
</dbReference>
<dbReference type="eggNOG" id="COG3493">
    <property type="taxonomic scope" value="Bacteria"/>
</dbReference>
<keyword evidence="1" id="KW-0812">Transmembrane</keyword>
<reference evidence="2 3" key="1">
    <citation type="submission" date="2011-06" db="EMBL/GenBank/DDBJ databases">
        <authorList>
            <person name="Muzny D."/>
            <person name="Qin X."/>
            <person name="Deng J."/>
            <person name="Jiang H."/>
            <person name="Liu Y."/>
            <person name="Qu J."/>
            <person name="Song X.-Z."/>
            <person name="Zhang L."/>
            <person name="Thornton R."/>
            <person name="Coyle M."/>
            <person name="Francisco L."/>
            <person name="Jackson L."/>
            <person name="Javaid M."/>
            <person name="Korchina V."/>
            <person name="Kovar C."/>
            <person name="Mata R."/>
            <person name="Mathew T."/>
            <person name="Ngo R."/>
            <person name="Nguyen L."/>
            <person name="Nguyen N."/>
            <person name="Okwuonu G."/>
            <person name="Ongeri F."/>
            <person name="Pham C."/>
            <person name="Simmons D."/>
            <person name="Wilczek-Boney K."/>
            <person name="Hale W."/>
            <person name="Jakkamsetti A."/>
            <person name="Pham P."/>
            <person name="Ruth R."/>
            <person name="San Lucas F."/>
            <person name="Warren J."/>
            <person name="Zhang J."/>
            <person name="Zhao Z."/>
            <person name="Zhou C."/>
            <person name="Zhu D."/>
            <person name="Lee S."/>
            <person name="Bess C."/>
            <person name="Blankenburg K."/>
            <person name="Forbes L."/>
            <person name="Fu Q."/>
            <person name="Gubbala S."/>
            <person name="Hirani K."/>
            <person name="Jayaseelan J.C."/>
            <person name="Lara F."/>
            <person name="Munidasa M."/>
            <person name="Palculict T."/>
            <person name="Patil S."/>
            <person name="Pu L.-L."/>
            <person name="Saada N."/>
            <person name="Tang L."/>
            <person name="Weissenberger G."/>
            <person name="Zhu Y."/>
            <person name="Hemphill L."/>
            <person name="Shang Y."/>
            <person name="Youmans B."/>
            <person name="Ayvaz T."/>
            <person name="Ross M."/>
            <person name="Santibanez J."/>
            <person name="Aqrawi P."/>
            <person name="Gross S."/>
            <person name="Joshi V."/>
            <person name="Fowler G."/>
            <person name="Nazareth L."/>
            <person name="Reid J."/>
            <person name="Worley K."/>
            <person name="Petrosino J."/>
            <person name="Highlander S."/>
            <person name="Gibbs R."/>
        </authorList>
    </citation>
    <scope>NUCLEOTIDE SEQUENCE [LARGE SCALE GENOMIC DNA]</scope>
    <source>
        <strain evidence="2 3">ATCC 29427</strain>
    </source>
</reference>
<keyword evidence="3" id="KW-1185">Reference proteome</keyword>
<sequence>MRNSSEIVYTEDNYEPGIKEYVGAMLLGLTFYQVGVVFSKTLWPMVSTQVPIHQFAWMIVFVALANGLGIIPGELRTACKKMQTFFTKNMILIIMVGVGADTSLFELGAAITLSNTVMALLIVIGAILGSAIIGYFVGFYPIDSAVTAGLCMANRGGSGDIAVLGAADRMGLISYAQLSSRLGGGMVLVIGSIVFGLLL</sequence>
<protein>
    <submittedName>
        <fullName evidence="2">CCS family citrate carrier protein</fullName>
    </submittedName>
</protein>
<evidence type="ECO:0000313" key="2">
    <source>
        <dbReference type="EMBL" id="EGY79449.1"/>
    </source>
</evidence>
<accession>G4D4V4</accession>
<name>G4D4V4_9FIRM</name>
<feature type="transmembrane region" description="Helical" evidence="1">
    <location>
        <begin position="21"/>
        <end position="43"/>
    </location>
</feature>
<evidence type="ECO:0000313" key="3">
    <source>
        <dbReference type="Proteomes" id="UP000003422"/>
    </source>
</evidence>
<comment type="caution">
    <text evidence="2">The sequence shown here is derived from an EMBL/GenBank/DDBJ whole genome shotgun (WGS) entry which is preliminary data.</text>
</comment>
<feature type="transmembrane region" description="Helical" evidence="1">
    <location>
        <begin position="117"/>
        <end position="137"/>
    </location>
</feature>
<evidence type="ECO:0000256" key="1">
    <source>
        <dbReference type="SAM" id="Phobius"/>
    </source>
</evidence>
<gene>
    <name evidence="2" type="primary">cpe</name>
    <name evidence="2" type="ORF">HMPREF9129_1434</name>
</gene>
<feature type="transmembrane region" description="Helical" evidence="1">
    <location>
        <begin position="178"/>
        <end position="198"/>
    </location>
</feature>